<organism evidence="1 2">
    <name type="scientific">Alkalibacillus filiformis</name>
    <dbReference type="NCBI Taxonomy" id="200990"/>
    <lineage>
        <taxon>Bacteria</taxon>
        <taxon>Bacillati</taxon>
        <taxon>Bacillota</taxon>
        <taxon>Bacilli</taxon>
        <taxon>Bacillales</taxon>
        <taxon>Bacillaceae</taxon>
        <taxon>Alkalibacillus</taxon>
    </lineage>
</organism>
<evidence type="ECO:0000313" key="2">
    <source>
        <dbReference type="Proteomes" id="UP001236723"/>
    </source>
</evidence>
<comment type="caution">
    <text evidence="1">The sequence shown here is derived from an EMBL/GenBank/DDBJ whole genome shotgun (WGS) entry which is preliminary data.</text>
</comment>
<evidence type="ECO:0008006" key="3">
    <source>
        <dbReference type="Google" id="ProtNLM"/>
    </source>
</evidence>
<dbReference type="EMBL" id="JAUSUP010000001">
    <property type="protein sequence ID" value="MDQ0350356.1"/>
    <property type="molecule type" value="Genomic_DNA"/>
</dbReference>
<proteinExistence type="predicted"/>
<keyword evidence="2" id="KW-1185">Reference proteome</keyword>
<dbReference type="Proteomes" id="UP001236723">
    <property type="component" value="Unassembled WGS sequence"/>
</dbReference>
<name>A0ABU0DPJ3_9BACI</name>
<protein>
    <recommendedName>
        <fullName evidence="3">Restriction endonuclease</fullName>
    </recommendedName>
</protein>
<evidence type="ECO:0000313" key="1">
    <source>
        <dbReference type="EMBL" id="MDQ0350356.1"/>
    </source>
</evidence>
<accession>A0ABU0DPJ3</accession>
<reference evidence="1 2" key="1">
    <citation type="submission" date="2023-07" db="EMBL/GenBank/DDBJ databases">
        <title>Genomic Encyclopedia of Type Strains, Phase IV (KMG-IV): sequencing the most valuable type-strain genomes for metagenomic binning, comparative biology and taxonomic classification.</title>
        <authorList>
            <person name="Goeker M."/>
        </authorList>
    </citation>
    <scope>NUCLEOTIDE SEQUENCE [LARGE SCALE GENOMIC DNA]</scope>
    <source>
        <strain evidence="1 2">DSM 15448</strain>
    </source>
</reference>
<dbReference type="RefSeq" id="WP_307065130.1">
    <property type="nucleotide sequence ID" value="NZ_JAUSUP010000001.1"/>
</dbReference>
<sequence>MDLMLYKNEIEEELLRYSNQCVKENEYDYTTFGKEIEPILSEGLRFYFMSKFNFSESDFYEAPNKNHFPDFTLCREIAIEFKAAVYNRKPENDMGTINSWSSKLKEYGDNIYYIFVKYSTVNTYVNIEDVFFDKVYRFIGLNSAGFLRYREKDGNLRPKSWEDFDNAYTYCDSLMEFQEGLRKSESYRARRLVEKHFPDVSEEDRRIIKEKYFDN</sequence>
<gene>
    <name evidence="1" type="ORF">J2R98_000159</name>
</gene>